<reference evidence="2" key="1">
    <citation type="journal article" date="2020" name="Stud. Mycol.">
        <title>101 Dothideomycetes genomes: a test case for predicting lifestyles and emergence of pathogens.</title>
        <authorList>
            <person name="Haridas S."/>
            <person name="Albert R."/>
            <person name="Binder M."/>
            <person name="Bloem J."/>
            <person name="Labutti K."/>
            <person name="Salamov A."/>
            <person name="Andreopoulos B."/>
            <person name="Baker S."/>
            <person name="Barry K."/>
            <person name="Bills G."/>
            <person name="Bluhm B."/>
            <person name="Cannon C."/>
            <person name="Castanera R."/>
            <person name="Culley D."/>
            <person name="Daum C."/>
            <person name="Ezra D."/>
            <person name="Gonzalez J."/>
            <person name="Henrissat B."/>
            <person name="Kuo A."/>
            <person name="Liang C."/>
            <person name="Lipzen A."/>
            <person name="Lutzoni F."/>
            <person name="Magnuson J."/>
            <person name="Mondo S."/>
            <person name="Nolan M."/>
            <person name="Ohm R."/>
            <person name="Pangilinan J."/>
            <person name="Park H.-J."/>
            <person name="Ramirez L."/>
            <person name="Alfaro M."/>
            <person name="Sun H."/>
            <person name="Tritt A."/>
            <person name="Yoshinaga Y."/>
            <person name="Zwiers L.-H."/>
            <person name="Turgeon B."/>
            <person name="Goodwin S."/>
            <person name="Spatafora J."/>
            <person name="Crous P."/>
            <person name="Grigoriev I."/>
        </authorList>
    </citation>
    <scope>NUCLEOTIDE SEQUENCE</scope>
    <source>
        <strain evidence="2">CBS 122368</strain>
    </source>
</reference>
<dbReference type="RefSeq" id="XP_033691158.1">
    <property type="nucleotide sequence ID" value="XM_033834325.1"/>
</dbReference>
<sequence length="339" mass="37948">MAMRPYNRDLSRDANTPKVDTRIKRKDVKDAIEKLHQPRTTRAVQANPTIQTHVNAPGLMNQLLSLPGELRNLIYHYTLNISTPSQPTTRIPYALPSNENEHRNQGLGLLQANQQITAESRSLIEALDTAYIPVTGRIPYGQMIEQVLTTGPSSLPSIDSTLLAGLTSFMSVHIHLHTGFLPGNPSPRLDPASAFLYGRLRQVLIIFSAASAALSAKHDGKKRRADQHTEWELRYYVYTSDQAREEVYWPTWDEGLREELDVVVEICAPFENVSVRAEVYGEAEWSVEGERVEVTREITTSAKGLVNWPEDVPWRLEPPSFCAVAERGPLGLTGEDNNA</sequence>
<evidence type="ECO:0000313" key="2">
    <source>
        <dbReference type="EMBL" id="KAF2256154.1"/>
    </source>
</evidence>
<feature type="compositionally biased region" description="Basic and acidic residues" evidence="1">
    <location>
        <begin position="1"/>
        <end position="12"/>
    </location>
</feature>
<name>A0A6A6J0A7_9PLEO</name>
<organism evidence="2 3">
    <name type="scientific">Trematosphaeria pertusa</name>
    <dbReference type="NCBI Taxonomy" id="390896"/>
    <lineage>
        <taxon>Eukaryota</taxon>
        <taxon>Fungi</taxon>
        <taxon>Dikarya</taxon>
        <taxon>Ascomycota</taxon>
        <taxon>Pezizomycotina</taxon>
        <taxon>Dothideomycetes</taxon>
        <taxon>Pleosporomycetidae</taxon>
        <taxon>Pleosporales</taxon>
        <taxon>Massarineae</taxon>
        <taxon>Trematosphaeriaceae</taxon>
        <taxon>Trematosphaeria</taxon>
    </lineage>
</organism>
<dbReference type="GeneID" id="54587655"/>
<accession>A0A6A6J0A7</accession>
<dbReference type="Proteomes" id="UP000800094">
    <property type="component" value="Unassembled WGS sequence"/>
</dbReference>
<evidence type="ECO:0000313" key="3">
    <source>
        <dbReference type="Proteomes" id="UP000800094"/>
    </source>
</evidence>
<dbReference type="AlphaFoldDB" id="A0A6A6J0A7"/>
<protein>
    <submittedName>
        <fullName evidence="2">Uncharacterized protein</fullName>
    </submittedName>
</protein>
<gene>
    <name evidence="2" type="ORF">BU26DRAFT_574079</name>
</gene>
<dbReference type="OrthoDB" id="3673440at2759"/>
<proteinExistence type="predicted"/>
<dbReference type="EMBL" id="ML987189">
    <property type="protein sequence ID" value="KAF2256154.1"/>
    <property type="molecule type" value="Genomic_DNA"/>
</dbReference>
<feature type="region of interest" description="Disordered" evidence="1">
    <location>
        <begin position="1"/>
        <end position="20"/>
    </location>
</feature>
<evidence type="ECO:0000256" key="1">
    <source>
        <dbReference type="SAM" id="MobiDB-lite"/>
    </source>
</evidence>
<keyword evidence="3" id="KW-1185">Reference proteome</keyword>